<protein>
    <submittedName>
        <fullName evidence="2">GNAT family N-acetyltransferase</fullName>
    </submittedName>
</protein>
<gene>
    <name evidence="2" type="ORF">FZC85_12090</name>
</gene>
<evidence type="ECO:0000313" key="3">
    <source>
        <dbReference type="Proteomes" id="UP000324269"/>
    </source>
</evidence>
<dbReference type="GO" id="GO:0016747">
    <property type="term" value="F:acyltransferase activity, transferring groups other than amino-acyl groups"/>
    <property type="evidence" value="ECO:0007669"/>
    <property type="project" value="InterPro"/>
</dbReference>
<dbReference type="OrthoDB" id="9811121at2"/>
<dbReference type="Gene3D" id="3.40.630.30">
    <property type="match status" value="1"/>
</dbReference>
<dbReference type="SUPFAM" id="SSF55729">
    <property type="entry name" value="Acyl-CoA N-acyltransferases (Nat)"/>
    <property type="match status" value="1"/>
</dbReference>
<organism evidence="2 3">
    <name type="scientific">Rossellomorea aquimaris</name>
    <dbReference type="NCBI Taxonomy" id="189382"/>
    <lineage>
        <taxon>Bacteria</taxon>
        <taxon>Bacillati</taxon>
        <taxon>Bacillota</taxon>
        <taxon>Bacilli</taxon>
        <taxon>Bacillales</taxon>
        <taxon>Bacillaceae</taxon>
        <taxon>Rossellomorea</taxon>
    </lineage>
</organism>
<name>A0A5D4UFE8_9BACI</name>
<dbReference type="Proteomes" id="UP000324269">
    <property type="component" value="Unassembled WGS sequence"/>
</dbReference>
<dbReference type="InterPro" id="IPR016181">
    <property type="entry name" value="Acyl_CoA_acyltransferase"/>
</dbReference>
<dbReference type="Pfam" id="PF00583">
    <property type="entry name" value="Acetyltransf_1"/>
    <property type="match status" value="1"/>
</dbReference>
<dbReference type="InterPro" id="IPR000182">
    <property type="entry name" value="GNAT_dom"/>
</dbReference>
<dbReference type="CDD" id="cd04301">
    <property type="entry name" value="NAT_SF"/>
    <property type="match status" value="1"/>
</dbReference>
<dbReference type="PROSITE" id="PS51186">
    <property type="entry name" value="GNAT"/>
    <property type="match status" value="1"/>
</dbReference>
<reference evidence="2 3" key="1">
    <citation type="submission" date="2019-08" db="EMBL/GenBank/DDBJ databases">
        <title>Bacillus genomes from the desert of Cuatro Cienegas, Coahuila.</title>
        <authorList>
            <person name="Olmedo-Alvarez G."/>
        </authorList>
    </citation>
    <scope>NUCLEOTIDE SEQUENCE [LARGE SCALE GENOMIC DNA]</scope>
    <source>
        <strain evidence="2 3">CH87b_3T</strain>
    </source>
</reference>
<accession>A0A5D4UFE8</accession>
<evidence type="ECO:0000259" key="1">
    <source>
        <dbReference type="PROSITE" id="PS51186"/>
    </source>
</evidence>
<keyword evidence="2" id="KW-0808">Transferase</keyword>
<comment type="caution">
    <text evidence="2">The sequence shown here is derived from an EMBL/GenBank/DDBJ whole genome shotgun (WGS) entry which is preliminary data.</text>
</comment>
<dbReference type="EMBL" id="VTEZ01000003">
    <property type="protein sequence ID" value="TYS85708.1"/>
    <property type="molecule type" value="Genomic_DNA"/>
</dbReference>
<feature type="domain" description="N-acetyltransferase" evidence="1">
    <location>
        <begin position="17"/>
        <end position="218"/>
    </location>
</feature>
<evidence type="ECO:0000313" key="2">
    <source>
        <dbReference type="EMBL" id="TYS85708.1"/>
    </source>
</evidence>
<sequence>MYMKEQYVFRNDQIYKAVIRNYSKDDFDDLISVQKRAFPPPFPSELWWNKDQLAHHLSHFPLGAMCVEVDGKLVGSMTSLIVDFDPLEPHHTWEDITDDGYIRTHNENGDTLYVVDLCIDPDYRGFKLGKVLMNAMFEIVVHLKLDRLLGGGRIPTYHKVAKDFRIDDYIQKLTSGEFKDPVITFLLQTGRTPLKAVKGYLKDEESCDYGVLMEWKNPFKSSSSFCKKCTP</sequence>
<proteinExistence type="predicted"/>
<dbReference type="AlphaFoldDB" id="A0A5D4UFE8"/>
<dbReference type="RefSeq" id="WP_148968557.1">
    <property type="nucleotide sequence ID" value="NZ_JBNIKW010000004.1"/>
</dbReference>